<gene>
    <name evidence="1" type="ORF">DERF_001558</name>
</gene>
<dbReference type="AlphaFoldDB" id="A0A922IDZ0"/>
<comment type="caution">
    <text evidence="1">The sequence shown here is derived from an EMBL/GenBank/DDBJ whole genome shotgun (WGS) entry which is preliminary data.</text>
</comment>
<evidence type="ECO:0000313" key="2">
    <source>
        <dbReference type="Proteomes" id="UP000790347"/>
    </source>
</evidence>
<name>A0A922IDZ0_DERFA</name>
<keyword evidence="2" id="KW-1185">Reference proteome</keyword>
<accession>A0A922IDZ0</accession>
<reference evidence="1" key="2">
    <citation type="journal article" date="2022" name="Res Sq">
        <title>Comparative Genomics Reveals Insights into the Divergent Evolution of Astigmatic Mites and Household Pest Adaptations.</title>
        <authorList>
            <person name="Xiong Q."/>
            <person name="Wan A.T.-Y."/>
            <person name="Liu X.-Y."/>
            <person name="Fung C.S.-H."/>
            <person name="Xiao X."/>
            <person name="Malainual N."/>
            <person name="Hou J."/>
            <person name="Wang L."/>
            <person name="Wang M."/>
            <person name="Yang K."/>
            <person name="Cui Y."/>
            <person name="Leung E."/>
            <person name="Nong W."/>
            <person name="Shin S.-K."/>
            <person name="Au S."/>
            <person name="Jeong K.Y."/>
            <person name="Chew F.T."/>
            <person name="Hui J."/>
            <person name="Leung T.F."/>
            <person name="Tungtrongchitr A."/>
            <person name="Zhong N."/>
            <person name="Liu Z."/>
            <person name="Tsui S."/>
        </authorList>
    </citation>
    <scope>NUCLEOTIDE SEQUENCE</scope>
    <source>
        <strain evidence="1">Derf</strain>
        <tissue evidence="1">Whole organism</tissue>
    </source>
</reference>
<dbReference type="Proteomes" id="UP000790347">
    <property type="component" value="Unassembled WGS sequence"/>
</dbReference>
<evidence type="ECO:0000313" key="1">
    <source>
        <dbReference type="EMBL" id="KAH9527549.1"/>
    </source>
</evidence>
<protein>
    <submittedName>
        <fullName evidence="1">Uncharacterized protein</fullName>
    </submittedName>
</protein>
<reference evidence="1" key="1">
    <citation type="submission" date="2013-05" db="EMBL/GenBank/DDBJ databases">
        <authorList>
            <person name="Yim A.K.Y."/>
            <person name="Chan T.F."/>
            <person name="Ji K.M."/>
            <person name="Liu X.Y."/>
            <person name="Zhou J.W."/>
            <person name="Li R.Q."/>
            <person name="Yang K.Y."/>
            <person name="Li J."/>
            <person name="Li M."/>
            <person name="Law P.T.W."/>
            <person name="Wu Y.L."/>
            <person name="Cai Z.L."/>
            <person name="Qin H."/>
            <person name="Bao Y."/>
            <person name="Leung R.K.K."/>
            <person name="Ng P.K.S."/>
            <person name="Zou J."/>
            <person name="Zhong X.J."/>
            <person name="Ran P.X."/>
            <person name="Zhong N.S."/>
            <person name="Liu Z.G."/>
            <person name="Tsui S.K.W."/>
        </authorList>
    </citation>
    <scope>NUCLEOTIDE SEQUENCE</scope>
    <source>
        <strain evidence="1">Derf</strain>
        <tissue evidence="1">Whole organism</tissue>
    </source>
</reference>
<sequence length="54" mass="6229">MITTTNITVDGDGVDDEKDIKAKKKCDGSLLFDDPRLHIQSLMVAWYWYPILEE</sequence>
<organism evidence="1 2">
    <name type="scientific">Dermatophagoides farinae</name>
    <name type="common">American house dust mite</name>
    <dbReference type="NCBI Taxonomy" id="6954"/>
    <lineage>
        <taxon>Eukaryota</taxon>
        <taxon>Metazoa</taxon>
        <taxon>Ecdysozoa</taxon>
        <taxon>Arthropoda</taxon>
        <taxon>Chelicerata</taxon>
        <taxon>Arachnida</taxon>
        <taxon>Acari</taxon>
        <taxon>Acariformes</taxon>
        <taxon>Sarcoptiformes</taxon>
        <taxon>Astigmata</taxon>
        <taxon>Psoroptidia</taxon>
        <taxon>Analgoidea</taxon>
        <taxon>Pyroglyphidae</taxon>
        <taxon>Dermatophagoidinae</taxon>
        <taxon>Dermatophagoides</taxon>
    </lineage>
</organism>
<proteinExistence type="predicted"/>
<dbReference type="EMBL" id="ASGP02000001">
    <property type="protein sequence ID" value="KAH9527549.1"/>
    <property type="molecule type" value="Genomic_DNA"/>
</dbReference>